<sequence length="384" mass="43369">MPAPSGLAGGSPARSPRAPAVVPEADDHLEARVASQSAAIAALRGTVRSREREITSLEGQVARLRVEVKTKEAAILAAERSASNTPDAAQLQREHQQVIASTVESFERKIKDLKDKAAQQSKRSQQLLEKIRKASSEKELAERQRREAEEGKKQAVQQQDQLKVRLKIYKDRYKEELQKNAQSQRELERLQSRIAKAVQSDEESREKVGAMAKELSTAKSALSKETTQRKKSHHEAAALREQNQELASNFQKFRARFEKHEEQREKMVQVIKHLKHINKELMSVLLEERAANERHLSMEDVDHPSLLPQALRLAKEGRATLGKRPKTEEDVKVTAESGQKPPTLAKSRGAQVARDDDDVAFYKSLKDRYQEAKATYRSLLAKEM</sequence>
<dbReference type="Proteomes" id="UP000316726">
    <property type="component" value="Chromosome 2"/>
</dbReference>
<evidence type="ECO:0000256" key="1">
    <source>
        <dbReference type="SAM" id="Coils"/>
    </source>
</evidence>
<dbReference type="AlphaFoldDB" id="A0A5B8MG73"/>
<keyword evidence="1" id="KW-0175">Coiled coil</keyword>
<dbReference type="Gene3D" id="1.20.5.340">
    <property type="match status" value="1"/>
</dbReference>
<accession>A0A5B8MG73</accession>
<reference evidence="3 4" key="1">
    <citation type="submission" date="2018-07" db="EMBL/GenBank/DDBJ databases">
        <title>The complete nuclear genome of the prasinophyte Chloropicon primus (CCMP1205).</title>
        <authorList>
            <person name="Pombert J.-F."/>
            <person name="Otis C."/>
            <person name="Turmel M."/>
            <person name="Lemieux C."/>
        </authorList>
    </citation>
    <scope>NUCLEOTIDE SEQUENCE [LARGE SCALE GENOMIC DNA]</scope>
    <source>
        <strain evidence="3 4">CCMP1205</strain>
    </source>
</reference>
<feature type="compositionally biased region" description="Low complexity" evidence="2">
    <location>
        <begin position="10"/>
        <end position="23"/>
    </location>
</feature>
<gene>
    <name evidence="3" type="ORF">A3770_02p19050</name>
</gene>
<name>A0A5B8MG73_9CHLO</name>
<feature type="compositionally biased region" description="Basic and acidic residues" evidence="2">
    <location>
        <begin position="129"/>
        <end position="153"/>
    </location>
</feature>
<evidence type="ECO:0000313" key="3">
    <source>
        <dbReference type="EMBL" id="QDZ19387.1"/>
    </source>
</evidence>
<evidence type="ECO:0000313" key="4">
    <source>
        <dbReference type="Proteomes" id="UP000316726"/>
    </source>
</evidence>
<dbReference type="EMBL" id="CP031035">
    <property type="protein sequence ID" value="QDZ19387.1"/>
    <property type="molecule type" value="Genomic_DNA"/>
</dbReference>
<evidence type="ECO:0000256" key="2">
    <source>
        <dbReference type="SAM" id="MobiDB-lite"/>
    </source>
</evidence>
<feature type="coiled-coil region" evidence="1">
    <location>
        <begin position="47"/>
        <end position="74"/>
    </location>
</feature>
<proteinExistence type="predicted"/>
<organism evidence="3 4">
    <name type="scientific">Chloropicon primus</name>
    <dbReference type="NCBI Taxonomy" id="1764295"/>
    <lineage>
        <taxon>Eukaryota</taxon>
        <taxon>Viridiplantae</taxon>
        <taxon>Chlorophyta</taxon>
        <taxon>Chloropicophyceae</taxon>
        <taxon>Chloropicales</taxon>
        <taxon>Chloropicaceae</taxon>
        <taxon>Chloropicon</taxon>
    </lineage>
</organism>
<keyword evidence="4" id="KW-1185">Reference proteome</keyword>
<feature type="region of interest" description="Disordered" evidence="2">
    <location>
        <begin position="1"/>
        <end position="25"/>
    </location>
</feature>
<feature type="region of interest" description="Disordered" evidence="2">
    <location>
        <begin position="114"/>
        <end position="158"/>
    </location>
</feature>
<feature type="compositionally biased region" description="Polar residues" evidence="2">
    <location>
        <begin position="118"/>
        <end position="127"/>
    </location>
</feature>
<protein>
    <submittedName>
        <fullName evidence="3">Uncharacterized protein</fullName>
    </submittedName>
</protein>
<feature type="region of interest" description="Disordered" evidence="2">
    <location>
        <begin position="323"/>
        <end position="351"/>
    </location>
</feature>